<name>A0A372INQ8_9BACT</name>
<sequence>MAGKMPERWSTYARAAGTDLEALFSSHFNGSPRKVRFILGRGFDPRMLTGLALLRRICPSLSIEVVLLTYEEGDQSPSRTYDEAVQKNLEELGRIVPAAQLSSRNINMFSAERRRMTSRSAEGQFKTAGEFASITDVIVDVSALPRSVFLPIVAKLLHIIDGQTSPRMNLFVLADENPRIDSLILEEGLDEEADYIHTFRGDAERESAAAKPRVWFPLLGENQATQLQRIYDLVRPSEVCPLLPAPSQNPRRGDNLIVEYRGLLFDSLRIDPRNFLYASETNPFEVYRQLVHAIEHYAKSLAPLGGSNAIVSALSSKLLSIGALLAAYELKRAGSRVAIAHIEAHGHRVAVEMEELTRLAKDGVIHGLWLAGECYED</sequence>
<dbReference type="RefSeq" id="WP_117300685.1">
    <property type="nucleotide sequence ID" value="NZ_QVQT02000004.1"/>
</dbReference>
<accession>A0A372INQ8</accession>
<protein>
    <submittedName>
        <fullName evidence="1">Uncharacterized protein</fullName>
    </submittedName>
</protein>
<comment type="caution">
    <text evidence="1">The sequence shown here is derived from an EMBL/GenBank/DDBJ whole genome shotgun (WGS) entry which is preliminary data.</text>
</comment>
<gene>
    <name evidence="1" type="ORF">D0Y96_13415</name>
</gene>
<proteinExistence type="predicted"/>
<dbReference type="AlphaFoldDB" id="A0A372INQ8"/>
<evidence type="ECO:0000313" key="1">
    <source>
        <dbReference type="EMBL" id="RFU16381.1"/>
    </source>
</evidence>
<dbReference type="EMBL" id="QVQT01000004">
    <property type="protein sequence ID" value="RFU16381.1"/>
    <property type="molecule type" value="Genomic_DNA"/>
</dbReference>
<dbReference type="Proteomes" id="UP000264702">
    <property type="component" value="Unassembled WGS sequence"/>
</dbReference>
<dbReference type="OrthoDB" id="1550492at2"/>
<reference evidence="1 2" key="1">
    <citation type="submission" date="2018-08" db="EMBL/GenBank/DDBJ databases">
        <title>Acidipila sp. 4G-K13, an acidobacterium isolated from forest soil.</title>
        <authorList>
            <person name="Gao Z.-H."/>
            <person name="Qiu L.-H."/>
        </authorList>
    </citation>
    <scope>NUCLEOTIDE SEQUENCE [LARGE SCALE GENOMIC DNA]</scope>
    <source>
        <strain evidence="1 2">4G-K13</strain>
    </source>
</reference>
<organism evidence="1 2">
    <name type="scientific">Paracidobacterium acidisoli</name>
    <dbReference type="NCBI Taxonomy" id="2303751"/>
    <lineage>
        <taxon>Bacteria</taxon>
        <taxon>Pseudomonadati</taxon>
        <taxon>Acidobacteriota</taxon>
        <taxon>Terriglobia</taxon>
        <taxon>Terriglobales</taxon>
        <taxon>Acidobacteriaceae</taxon>
        <taxon>Paracidobacterium</taxon>
    </lineage>
</organism>
<evidence type="ECO:0000313" key="2">
    <source>
        <dbReference type="Proteomes" id="UP000264702"/>
    </source>
</evidence>
<keyword evidence="2" id="KW-1185">Reference proteome</keyword>